<name>A0A2T1E0V9_9CYAN</name>
<protein>
    <submittedName>
        <fullName evidence="3">Peptidase</fullName>
    </submittedName>
</protein>
<dbReference type="Pfam" id="PF03413">
    <property type="entry name" value="PepSY"/>
    <property type="match status" value="1"/>
</dbReference>
<dbReference type="Gene3D" id="3.10.450.40">
    <property type="match status" value="1"/>
</dbReference>
<reference evidence="4" key="1">
    <citation type="submission" date="2018-02" db="EMBL/GenBank/DDBJ databases">
        <authorList>
            <person name="Moore K."/>
            <person name="Momper L."/>
        </authorList>
    </citation>
    <scope>NUCLEOTIDE SEQUENCE [LARGE SCALE GENOMIC DNA]</scope>
    <source>
        <strain evidence="4">ULC18</strain>
    </source>
</reference>
<gene>
    <name evidence="3" type="ORF">C7B82_19995</name>
</gene>
<feature type="compositionally biased region" description="Basic and acidic residues" evidence="1">
    <location>
        <begin position="129"/>
        <end position="140"/>
    </location>
</feature>
<reference evidence="3 4" key="2">
    <citation type="submission" date="2018-03" db="EMBL/GenBank/DDBJ databases">
        <title>The ancient ancestry and fast evolution of plastids.</title>
        <authorList>
            <person name="Moore K.R."/>
            <person name="Magnabosco C."/>
            <person name="Momper L."/>
            <person name="Gold D.A."/>
            <person name="Bosak T."/>
            <person name="Fournier G.P."/>
        </authorList>
    </citation>
    <scope>NUCLEOTIDE SEQUENCE [LARGE SCALE GENOMIC DNA]</scope>
    <source>
        <strain evidence="3 4">ULC18</strain>
    </source>
</reference>
<feature type="region of interest" description="Disordered" evidence="1">
    <location>
        <begin position="39"/>
        <end position="61"/>
    </location>
</feature>
<evidence type="ECO:0000259" key="2">
    <source>
        <dbReference type="Pfam" id="PF03413"/>
    </source>
</evidence>
<proteinExistence type="predicted"/>
<organism evidence="3 4">
    <name type="scientific">Stenomitos frigidus ULC18</name>
    <dbReference type="NCBI Taxonomy" id="2107698"/>
    <lineage>
        <taxon>Bacteria</taxon>
        <taxon>Bacillati</taxon>
        <taxon>Cyanobacteriota</taxon>
        <taxon>Cyanophyceae</taxon>
        <taxon>Leptolyngbyales</taxon>
        <taxon>Leptolyngbyaceae</taxon>
        <taxon>Stenomitos</taxon>
    </lineage>
</organism>
<keyword evidence="4" id="KW-1185">Reference proteome</keyword>
<sequence>MNTARKRVLLGVFIGTLGLSGLAQFVYANQPQPVAVVPQKHRAQATETSDGDGETNDDIKEQQEAVKLQPLAKITAQQAQQVAEAAQKTKASKVKLENEEGSLVYTVIVGQQEVTVDAGNARILYTEPLRQENHTSDVSHPRSSIQVSQASDGDGETNDDG</sequence>
<dbReference type="OrthoDB" id="572525at2"/>
<feature type="region of interest" description="Disordered" evidence="1">
    <location>
        <begin position="127"/>
        <end position="161"/>
    </location>
</feature>
<dbReference type="Proteomes" id="UP000239576">
    <property type="component" value="Unassembled WGS sequence"/>
</dbReference>
<evidence type="ECO:0000256" key="1">
    <source>
        <dbReference type="SAM" id="MobiDB-lite"/>
    </source>
</evidence>
<dbReference type="InterPro" id="IPR025711">
    <property type="entry name" value="PepSY"/>
</dbReference>
<evidence type="ECO:0000313" key="3">
    <source>
        <dbReference type="EMBL" id="PSB26395.1"/>
    </source>
</evidence>
<accession>A0A2T1E0V9</accession>
<dbReference type="EMBL" id="PVWK01000108">
    <property type="protein sequence ID" value="PSB26395.1"/>
    <property type="molecule type" value="Genomic_DNA"/>
</dbReference>
<dbReference type="RefSeq" id="WP_106258043.1">
    <property type="nucleotide sequence ID" value="NZ_CAWNSW010000043.1"/>
</dbReference>
<feature type="domain" description="PepSY" evidence="2">
    <location>
        <begin position="73"/>
        <end position="126"/>
    </location>
</feature>
<dbReference type="AlphaFoldDB" id="A0A2T1E0V9"/>
<evidence type="ECO:0000313" key="4">
    <source>
        <dbReference type="Proteomes" id="UP000239576"/>
    </source>
</evidence>
<comment type="caution">
    <text evidence="3">The sequence shown here is derived from an EMBL/GenBank/DDBJ whole genome shotgun (WGS) entry which is preliminary data.</text>
</comment>
<feature type="compositionally biased region" description="Polar residues" evidence="1">
    <location>
        <begin position="141"/>
        <end position="151"/>
    </location>
</feature>